<dbReference type="InterPro" id="IPR015449">
    <property type="entry name" value="K_chnl_Ca-activ_SK"/>
</dbReference>
<feature type="region of interest" description="Disordered" evidence="1">
    <location>
        <begin position="854"/>
        <end position="884"/>
    </location>
</feature>
<keyword evidence="2" id="KW-0812">Transmembrane</keyword>
<dbReference type="Proteomes" id="UP000785679">
    <property type="component" value="Unassembled WGS sequence"/>
</dbReference>
<feature type="region of interest" description="Disordered" evidence="1">
    <location>
        <begin position="147"/>
        <end position="177"/>
    </location>
</feature>
<feature type="compositionally biased region" description="Basic and acidic residues" evidence="1">
    <location>
        <begin position="854"/>
        <end position="866"/>
    </location>
</feature>
<feature type="transmembrane region" description="Helical" evidence="2">
    <location>
        <begin position="605"/>
        <end position="624"/>
    </location>
</feature>
<reference evidence="4" key="1">
    <citation type="submission" date="2019-06" db="EMBL/GenBank/DDBJ databases">
        <authorList>
            <person name="Zheng W."/>
        </authorList>
    </citation>
    <scope>NUCLEOTIDE SEQUENCE</scope>
    <source>
        <strain evidence="4">QDHG01</strain>
    </source>
</reference>
<dbReference type="AlphaFoldDB" id="A0A8J8T649"/>
<accession>A0A8J8T649</accession>
<proteinExistence type="predicted"/>
<feature type="transmembrane region" description="Helical" evidence="2">
    <location>
        <begin position="427"/>
        <end position="448"/>
    </location>
</feature>
<evidence type="ECO:0000256" key="1">
    <source>
        <dbReference type="SAM" id="MobiDB-lite"/>
    </source>
</evidence>
<dbReference type="Gene3D" id="1.10.287.70">
    <property type="match status" value="1"/>
</dbReference>
<feature type="transmembrane region" description="Helical" evidence="2">
    <location>
        <begin position="631"/>
        <end position="651"/>
    </location>
</feature>
<keyword evidence="2" id="KW-0472">Membrane</keyword>
<evidence type="ECO:0000313" key="4">
    <source>
        <dbReference type="EMBL" id="TNV83749.1"/>
    </source>
</evidence>
<name>A0A8J8T649_HALGN</name>
<dbReference type="Pfam" id="PF07885">
    <property type="entry name" value="Ion_trans_2"/>
    <property type="match status" value="1"/>
</dbReference>
<feature type="transmembrane region" description="Helical" evidence="2">
    <location>
        <begin position="396"/>
        <end position="415"/>
    </location>
</feature>
<dbReference type="InterPro" id="IPR013099">
    <property type="entry name" value="K_chnl_dom"/>
</dbReference>
<dbReference type="SUPFAM" id="SSF81324">
    <property type="entry name" value="Voltage-gated potassium channels"/>
    <property type="match status" value="1"/>
</dbReference>
<feature type="domain" description="Potassium channel" evidence="3">
    <location>
        <begin position="588"/>
        <end position="656"/>
    </location>
</feature>
<evidence type="ECO:0000256" key="2">
    <source>
        <dbReference type="SAM" id="Phobius"/>
    </source>
</evidence>
<sequence length="884" mass="101646">MSKFAGAGIQSSGGGMNLGRFANFKRKRPSIAQKNLLKETQDAAKRRSNIAMGAIARRSSVFQQIGAQHAGLNQHSSGTGLSNLVIGHKLSAMNEAGFPLSNSKMSGFLQVNTDKQPEAIEEQSSMDDSMGIIDLDQLEKELQELSNREKQRGQNHDGRTSLQGTFGEQQDVSNKNDDIKIKLTSNNFTPPEKHKQNSNKKLINFDGDVHKSQQFIDRKPLAGAPKNVDIKNFLGKHSSRNNVYMDEILENDESPQDLKIKVSDLKLKVYRGEENQSDYQGGHETQQTSIAQLSTLEDRNRYHEERTGQEEIGIKVHKKSTQHSSVVPVTKKSSGPFKSDTYKKSKNEPLPFFQDEFFLVQEDIDFFHERCEEYSSISQEIRLVREQYNRLIVTEYASVFFSCFGIILSIVIYELQQSELFNQEEEFVLLCYSIFSTACLEFTIYLRYDMQLEWFKLRKQLSTYDTLITTGWWQDMLQEQIICLFAPYPFLHQYQYSEENVNWHVTVTYSINSILTCICFIRVYIPLRYLLFSSTFMGPRSSRVTRMAGADATHMFALKAAMKQTPMIYIISTLLASIFLFGYQLKIFEGPLSDVSNQNFNKLSNAMWNVIITLTTTGFGELYPKTMMGRLIGLVICFWGTLMVSIFVVTVNRMLTFSPSEEKSFNLLMRLKFKEELKVHAINVLNSSYRYSQLNKKESQSNSVVSKAFKHFRNKVLTFKTAVRKVKVHYDQETEIEIFQKQLDSLADEVHNIKDVQLHSKSRMDELYGIVEGMHNRIFAPNEQQEKRESVKSQTFYTGRSINSNIRADAVSQRAQMAIQDIQKTPQNRARMTVIQEQNSNNEDEDDEIVIHLKVQDEGEKKEPRRSSITIEYSDFTPDPDKMQ</sequence>
<dbReference type="OrthoDB" id="6128189at2759"/>
<organism evidence="4 5">
    <name type="scientific">Halteria grandinella</name>
    <dbReference type="NCBI Taxonomy" id="5974"/>
    <lineage>
        <taxon>Eukaryota</taxon>
        <taxon>Sar</taxon>
        <taxon>Alveolata</taxon>
        <taxon>Ciliophora</taxon>
        <taxon>Intramacronucleata</taxon>
        <taxon>Spirotrichea</taxon>
        <taxon>Stichotrichia</taxon>
        <taxon>Sporadotrichida</taxon>
        <taxon>Halteriidae</taxon>
        <taxon>Halteria</taxon>
    </lineage>
</organism>
<comment type="caution">
    <text evidence="4">The sequence shown here is derived from an EMBL/GenBank/DDBJ whole genome shotgun (WGS) entry which is preliminary data.</text>
</comment>
<feature type="transmembrane region" description="Helical" evidence="2">
    <location>
        <begin position="567"/>
        <end position="585"/>
    </location>
</feature>
<dbReference type="EMBL" id="RRYP01003510">
    <property type="protein sequence ID" value="TNV83749.1"/>
    <property type="molecule type" value="Genomic_DNA"/>
</dbReference>
<feature type="compositionally biased region" description="Basic and acidic residues" evidence="1">
    <location>
        <begin position="147"/>
        <end position="159"/>
    </location>
</feature>
<feature type="transmembrane region" description="Helical" evidence="2">
    <location>
        <begin position="509"/>
        <end position="531"/>
    </location>
</feature>
<dbReference type="PANTHER" id="PTHR10153">
    <property type="entry name" value="SMALL CONDUCTANCE CALCIUM-ACTIVATED POTASSIUM CHANNEL"/>
    <property type="match status" value="1"/>
</dbReference>
<dbReference type="GO" id="GO:0016020">
    <property type="term" value="C:membrane"/>
    <property type="evidence" value="ECO:0007669"/>
    <property type="project" value="InterPro"/>
</dbReference>
<evidence type="ECO:0000313" key="5">
    <source>
        <dbReference type="Proteomes" id="UP000785679"/>
    </source>
</evidence>
<evidence type="ECO:0000259" key="3">
    <source>
        <dbReference type="Pfam" id="PF07885"/>
    </source>
</evidence>
<keyword evidence="2" id="KW-1133">Transmembrane helix</keyword>
<dbReference type="GO" id="GO:0016286">
    <property type="term" value="F:small conductance calcium-activated potassium channel activity"/>
    <property type="evidence" value="ECO:0007669"/>
    <property type="project" value="InterPro"/>
</dbReference>
<gene>
    <name evidence="4" type="ORF">FGO68_gene975</name>
</gene>
<feature type="compositionally biased region" description="Polar residues" evidence="1">
    <location>
        <begin position="160"/>
        <end position="173"/>
    </location>
</feature>
<keyword evidence="5" id="KW-1185">Reference proteome</keyword>
<protein>
    <recommendedName>
        <fullName evidence="3">Potassium channel domain-containing protein</fullName>
    </recommendedName>
</protein>